<dbReference type="EMBL" id="KV423925">
    <property type="protein sequence ID" value="KZT61196.1"/>
    <property type="molecule type" value="Genomic_DNA"/>
</dbReference>
<dbReference type="AlphaFoldDB" id="A0A165J068"/>
<proteinExistence type="predicted"/>
<evidence type="ECO:0000313" key="2">
    <source>
        <dbReference type="EMBL" id="KZT61196.1"/>
    </source>
</evidence>
<reference evidence="2 3" key="1">
    <citation type="journal article" date="2016" name="Mol. Biol. Evol.">
        <title>Comparative Genomics of Early-Diverging Mushroom-Forming Fungi Provides Insights into the Origins of Lignocellulose Decay Capabilities.</title>
        <authorList>
            <person name="Nagy L.G."/>
            <person name="Riley R."/>
            <person name="Tritt A."/>
            <person name="Adam C."/>
            <person name="Daum C."/>
            <person name="Floudas D."/>
            <person name="Sun H."/>
            <person name="Yadav J.S."/>
            <person name="Pangilinan J."/>
            <person name="Larsson K.H."/>
            <person name="Matsuura K."/>
            <person name="Barry K."/>
            <person name="Labutti K."/>
            <person name="Kuo R."/>
            <person name="Ohm R.A."/>
            <person name="Bhattacharya S.S."/>
            <person name="Shirouzu T."/>
            <person name="Yoshinaga Y."/>
            <person name="Martin F.M."/>
            <person name="Grigoriev I.V."/>
            <person name="Hibbett D.S."/>
        </authorList>
    </citation>
    <scope>NUCLEOTIDE SEQUENCE [LARGE SCALE GENOMIC DNA]</scope>
    <source>
        <strain evidence="2 3">HHB12733</strain>
    </source>
</reference>
<name>A0A165J068_9BASI</name>
<feature type="region of interest" description="Disordered" evidence="1">
    <location>
        <begin position="83"/>
        <end position="116"/>
    </location>
</feature>
<evidence type="ECO:0000313" key="3">
    <source>
        <dbReference type="Proteomes" id="UP000076842"/>
    </source>
</evidence>
<gene>
    <name evidence="2" type="ORF">CALCODRAFT_46787</name>
</gene>
<organism evidence="2 3">
    <name type="scientific">Calocera cornea HHB12733</name>
    <dbReference type="NCBI Taxonomy" id="1353952"/>
    <lineage>
        <taxon>Eukaryota</taxon>
        <taxon>Fungi</taxon>
        <taxon>Dikarya</taxon>
        <taxon>Basidiomycota</taxon>
        <taxon>Agaricomycotina</taxon>
        <taxon>Dacrymycetes</taxon>
        <taxon>Dacrymycetales</taxon>
        <taxon>Dacrymycetaceae</taxon>
        <taxon>Calocera</taxon>
    </lineage>
</organism>
<dbReference type="InParanoid" id="A0A165J068"/>
<keyword evidence="3" id="KW-1185">Reference proteome</keyword>
<dbReference type="Proteomes" id="UP000076842">
    <property type="component" value="Unassembled WGS sequence"/>
</dbReference>
<protein>
    <submittedName>
        <fullName evidence="2">Uncharacterized protein</fullName>
    </submittedName>
</protein>
<feature type="region of interest" description="Disordered" evidence="1">
    <location>
        <begin position="1"/>
        <end position="33"/>
    </location>
</feature>
<sequence length="173" mass="18640">MSGSAGASPPCFRAPCSPPGAPASTHRTANARHRPIDTRIRAVLSSLGHSRAQRSSSMPIKPIFMMLPWRSLTISAFPPASTLHTTDHHRASQRSPSLQPGHGFHPGRSWCTPEEAASPRPAHLGFASAGHMVRGCLRAQTPARLRPDFLYLLPCRDDALSTVSLSSLLPLFP</sequence>
<accession>A0A165J068</accession>
<evidence type="ECO:0000256" key="1">
    <source>
        <dbReference type="SAM" id="MobiDB-lite"/>
    </source>
</evidence>